<dbReference type="AlphaFoldDB" id="A0AAU9QHE9"/>
<feature type="transmembrane region" description="Helical" evidence="9">
    <location>
        <begin position="175"/>
        <end position="194"/>
    </location>
</feature>
<keyword evidence="7" id="KW-0067">ATP-binding</keyword>
<dbReference type="InterPro" id="IPR003661">
    <property type="entry name" value="HisK_dim/P_dom"/>
</dbReference>
<evidence type="ECO:0000313" key="11">
    <source>
        <dbReference type="EMBL" id="CAH1575417.1"/>
    </source>
</evidence>
<dbReference type="GO" id="GO:0000155">
    <property type="term" value="F:phosphorelay sensor kinase activity"/>
    <property type="evidence" value="ECO:0007669"/>
    <property type="project" value="InterPro"/>
</dbReference>
<evidence type="ECO:0000313" key="12">
    <source>
        <dbReference type="Proteomes" id="UP001295462"/>
    </source>
</evidence>
<dbReference type="PANTHER" id="PTHR43065:SF10">
    <property type="entry name" value="PEROXIDE STRESS-ACTIVATED HISTIDINE KINASE MAK3"/>
    <property type="match status" value="1"/>
</dbReference>
<evidence type="ECO:0000256" key="1">
    <source>
        <dbReference type="ARBA" id="ARBA00000085"/>
    </source>
</evidence>
<dbReference type="SMART" id="SM00387">
    <property type="entry name" value="HATPase_c"/>
    <property type="match status" value="1"/>
</dbReference>
<feature type="transmembrane region" description="Helical" evidence="9">
    <location>
        <begin position="74"/>
        <end position="95"/>
    </location>
</feature>
<dbReference type="EMBL" id="CAKMUD010000035">
    <property type="protein sequence ID" value="CAH1575417.1"/>
    <property type="molecule type" value="Genomic_DNA"/>
</dbReference>
<reference evidence="11" key="1">
    <citation type="submission" date="2022-01" db="EMBL/GenBank/DDBJ databases">
        <authorList>
            <person name="Lagorce A."/>
        </authorList>
    </citation>
    <scope>NUCLEOTIDE SEQUENCE</scope>
    <source>
        <strain evidence="11">Th15_F1_A12</strain>
    </source>
</reference>
<dbReference type="CDD" id="cd00082">
    <property type="entry name" value="HisKA"/>
    <property type="match status" value="1"/>
</dbReference>
<keyword evidence="6 11" id="KW-0418">Kinase</keyword>
<keyword evidence="9" id="KW-1133">Transmembrane helix</keyword>
<dbReference type="Proteomes" id="UP001295462">
    <property type="component" value="Unassembled WGS sequence"/>
</dbReference>
<feature type="transmembrane region" description="Helical" evidence="9">
    <location>
        <begin position="145"/>
        <end position="163"/>
    </location>
</feature>
<organism evidence="11 12">
    <name type="scientific">Vibrio jasicida</name>
    <dbReference type="NCBI Taxonomy" id="766224"/>
    <lineage>
        <taxon>Bacteria</taxon>
        <taxon>Pseudomonadati</taxon>
        <taxon>Pseudomonadota</taxon>
        <taxon>Gammaproteobacteria</taxon>
        <taxon>Vibrionales</taxon>
        <taxon>Vibrionaceae</taxon>
        <taxon>Vibrio</taxon>
    </lineage>
</organism>
<dbReference type="EC" id="2.7.13.3" evidence="2"/>
<dbReference type="GO" id="GO:0005524">
    <property type="term" value="F:ATP binding"/>
    <property type="evidence" value="ECO:0007669"/>
    <property type="project" value="UniProtKB-KW"/>
</dbReference>
<keyword evidence="4 11" id="KW-0808">Transferase</keyword>
<proteinExistence type="predicted"/>
<dbReference type="InterPro" id="IPR036097">
    <property type="entry name" value="HisK_dim/P_sf"/>
</dbReference>
<dbReference type="InterPro" id="IPR036890">
    <property type="entry name" value="HATPase_C_sf"/>
</dbReference>
<accession>A0AAU9QHE9</accession>
<dbReference type="SUPFAM" id="SSF47384">
    <property type="entry name" value="Homodimeric domain of signal transducing histidine kinase"/>
    <property type="match status" value="1"/>
</dbReference>
<dbReference type="SUPFAM" id="SSF55874">
    <property type="entry name" value="ATPase domain of HSP90 chaperone/DNA topoisomerase II/histidine kinase"/>
    <property type="match status" value="1"/>
</dbReference>
<keyword evidence="9" id="KW-0812">Transmembrane</keyword>
<comment type="catalytic activity">
    <reaction evidence="1">
        <text>ATP + protein L-histidine = ADP + protein N-phospho-L-histidine.</text>
        <dbReference type="EC" id="2.7.13.3"/>
    </reaction>
</comment>
<dbReference type="Pfam" id="PF02518">
    <property type="entry name" value="HATPase_c"/>
    <property type="match status" value="1"/>
</dbReference>
<evidence type="ECO:0000259" key="10">
    <source>
        <dbReference type="PROSITE" id="PS50109"/>
    </source>
</evidence>
<evidence type="ECO:0000256" key="2">
    <source>
        <dbReference type="ARBA" id="ARBA00012438"/>
    </source>
</evidence>
<comment type="caution">
    <text evidence="11">The sequence shown here is derived from an EMBL/GenBank/DDBJ whole genome shotgun (WGS) entry which is preliminary data.</text>
</comment>
<gene>
    <name evidence="11" type="ORF">THF1A12_130095</name>
</gene>
<dbReference type="PANTHER" id="PTHR43065">
    <property type="entry name" value="SENSOR HISTIDINE KINASE"/>
    <property type="match status" value="1"/>
</dbReference>
<evidence type="ECO:0000256" key="4">
    <source>
        <dbReference type="ARBA" id="ARBA00022679"/>
    </source>
</evidence>
<keyword evidence="3" id="KW-0597">Phosphoprotein</keyword>
<evidence type="ECO:0000256" key="6">
    <source>
        <dbReference type="ARBA" id="ARBA00022777"/>
    </source>
</evidence>
<sequence>MMDMLLIFKIYLFYGLAFFAIFFAILFRDLRKSRIAIASALPILALFGFIHGFHEWSELYLVMYEHEFALTKGIETFKVFKLWFSFIALGAFAWKMLDLTDWKYVKAIKYGALTVLTLFVISLIVRFGSNEYAIYIHNTANQVRWIFGLGSGAISGLAMMSYANILEKEGHGASLPFQLTGLSLFAYGICAGVLTSDLGLWVLVVRTICAICILCTLWIALRVFDDEKNKQLESNIQQSQQDAKLKELGELTSAVAHEIKTPLSSATMSCDLLEKHLPDNEASHRHLTRIRQGLERAAEISHEVLNYAHHKPIKRKAVCLNTVLKNALSLNQYRLEGFLVSQSLDESLQVLGDEGQLEEVVTNIIGNAIDASQEHKQLYIETYQDKLVAILSISDWGTGMPQDKIAKAKTPFYTTKPRGEGTGMGLAISNQIILQHGGELHLRNSKKSDHITGLTVEIRLPRNIE</sequence>
<feature type="domain" description="Histidine kinase" evidence="10">
    <location>
        <begin position="254"/>
        <end position="464"/>
    </location>
</feature>
<dbReference type="Pfam" id="PF00512">
    <property type="entry name" value="HisKA"/>
    <property type="match status" value="1"/>
</dbReference>
<protein>
    <recommendedName>
        <fullName evidence="2">histidine kinase</fullName>
        <ecNumber evidence="2">2.7.13.3</ecNumber>
    </recommendedName>
</protein>
<dbReference type="PRINTS" id="PR00344">
    <property type="entry name" value="BCTRLSENSOR"/>
</dbReference>
<feature type="transmembrane region" description="Helical" evidence="9">
    <location>
        <begin position="200"/>
        <end position="221"/>
    </location>
</feature>
<dbReference type="Gene3D" id="1.10.287.130">
    <property type="match status" value="1"/>
</dbReference>
<evidence type="ECO:0000256" key="5">
    <source>
        <dbReference type="ARBA" id="ARBA00022741"/>
    </source>
</evidence>
<feature type="transmembrane region" description="Helical" evidence="9">
    <location>
        <begin position="34"/>
        <end position="54"/>
    </location>
</feature>
<dbReference type="Gene3D" id="3.30.565.10">
    <property type="entry name" value="Histidine kinase-like ATPase, C-terminal domain"/>
    <property type="match status" value="1"/>
</dbReference>
<evidence type="ECO:0000256" key="3">
    <source>
        <dbReference type="ARBA" id="ARBA00022553"/>
    </source>
</evidence>
<keyword evidence="8" id="KW-0902">Two-component regulatory system</keyword>
<feature type="transmembrane region" description="Helical" evidence="9">
    <location>
        <begin position="6"/>
        <end position="27"/>
    </location>
</feature>
<name>A0AAU9QHE9_9VIBR</name>
<dbReference type="InterPro" id="IPR005467">
    <property type="entry name" value="His_kinase_dom"/>
</dbReference>
<feature type="transmembrane region" description="Helical" evidence="9">
    <location>
        <begin position="107"/>
        <end position="125"/>
    </location>
</feature>
<dbReference type="PROSITE" id="PS50109">
    <property type="entry name" value="HIS_KIN"/>
    <property type="match status" value="1"/>
</dbReference>
<dbReference type="InterPro" id="IPR003594">
    <property type="entry name" value="HATPase_dom"/>
</dbReference>
<evidence type="ECO:0000256" key="9">
    <source>
        <dbReference type="SAM" id="Phobius"/>
    </source>
</evidence>
<keyword evidence="9" id="KW-0472">Membrane</keyword>
<keyword evidence="5" id="KW-0547">Nucleotide-binding</keyword>
<dbReference type="SMART" id="SM00388">
    <property type="entry name" value="HisKA"/>
    <property type="match status" value="1"/>
</dbReference>
<evidence type="ECO:0000256" key="7">
    <source>
        <dbReference type="ARBA" id="ARBA00022840"/>
    </source>
</evidence>
<evidence type="ECO:0000256" key="8">
    <source>
        <dbReference type="ARBA" id="ARBA00023012"/>
    </source>
</evidence>
<dbReference type="InterPro" id="IPR004358">
    <property type="entry name" value="Sig_transdc_His_kin-like_C"/>
</dbReference>